<proteinExistence type="predicted"/>
<dbReference type="EMBL" id="AKBN01000195">
    <property type="protein sequence ID" value="KFA03365.1"/>
    <property type="molecule type" value="Genomic_DNA"/>
</dbReference>
<gene>
    <name evidence="2" type="ORF">A11K_0104005</name>
</gene>
<organism evidence="2">
    <name type="scientific">Xanthomonas vasicola pv. vasculorum NCPPB 890</name>
    <dbReference type="NCBI Taxonomy" id="1184265"/>
    <lineage>
        <taxon>Bacteria</taxon>
        <taxon>Pseudomonadati</taxon>
        <taxon>Pseudomonadota</taxon>
        <taxon>Gammaproteobacteria</taxon>
        <taxon>Lysobacterales</taxon>
        <taxon>Lysobacteraceae</taxon>
        <taxon>Xanthomonas</taxon>
    </lineage>
</organism>
<feature type="transmembrane region" description="Helical" evidence="1">
    <location>
        <begin position="30"/>
        <end position="47"/>
    </location>
</feature>
<reference evidence="2" key="1">
    <citation type="submission" date="2012-05" db="EMBL/GenBank/DDBJ databases">
        <authorList>
            <person name="Studholme D.J."/>
            <person name="Wasukira A."/>
            <person name="Grant M."/>
        </authorList>
    </citation>
    <scope>NUCLEOTIDE SEQUENCE [LARGE SCALE GENOMIC DNA]</scope>
    <source>
        <strain evidence="2">NCPPB 890</strain>
    </source>
</reference>
<keyword evidence="1" id="KW-0472">Membrane</keyword>
<keyword evidence="1" id="KW-0812">Transmembrane</keyword>
<name>A0A836P5P7_XANVA</name>
<dbReference type="AlphaFoldDB" id="A0A836P5P7"/>
<comment type="caution">
    <text evidence="2">The sequence shown here is derived from an EMBL/GenBank/DDBJ whole genome shotgun (WGS) entry which is preliminary data.</text>
</comment>
<protein>
    <submittedName>
        <fullName evidence="2">Uncharacterized protein</fullName>
    </submittedName>
</protein>
<evidence type="ECO:0000313" key="2">
    <source>
        <dbReference type="EMBL" id="KFA03365.1"/>
    </source>
</evidence>
<feature type="transmembrane region" description="Helical" evidence="1">
    <location>
        <begin position="54"/>
        <end position="81"/>
    </location>
</feature>
<evidence type="ECO:0000256" key="1">
    <source>
        <dbReference type="SAM" id="Phobius"/>
    </source>
</evidence>
<keyword evidence="1" id="KW-1133">Transmembrane helix</keyword>
<sequence length="89" mass="9102">MVQGGDRISGPGTARCQAAAWANSLSLTNFALGAAAVFVVHLQIFLARALLGGIVVLAVLLALSHAVRIVGDFVGLLAFIAHGLDPPLE</sequence>
<accession>A0A836P5P7</accession>